<evidence type="ECO:0000313" key="15">
    <source>
        <dbReference type="Proteomes" id="UP000800097"/>
    </source>
</evidence>
<feature type="domain" description="Tyrosinase copper-binding" evidence="13">
    <location>
        <begin position="316"/>
        <end position="327"/>
    </location>
</feature>
<dbReference type="InterPro" id="IPR002227">
    <property type="entry name" value="Tyrosinase_Cu-bd"/>
</dbReference>
<dbReference type="Gene3D" id="1.10.1280.10">
    <property type="entry name" value="Di-copper center containing domain from catechol oxidase"/>
    <property type="match status" value="1"/>
</dbReference>
<evidence type="ECO:0000256" key="9">
    <source>
        <dbReference type="ARBA" id="ARBA00048233"/>
    </source>
</evidence>
<organism evidence="14 15">
    <name type="scientific">Westerdykella ornata</name>
    <dbReference type="NCBI Taxonomy" id="318751"/>
    <lineage>
        <taxon>Eukaryota</taxon>
        <taxon>Fungi</taxon>
        <taxon>Dikarya</taxon>
        <taxon>Ascomycota</taxon>
        <taxon>Pezizomycotina</taxon>
        <taxon>Dothideomycetes</taxon>
        <taxon>Pleosporomycetidae</taxon>
        <taxon>Pleosporales</taxon>
        <taxon>Sporormiaceae</taxon>
        <taxon>Westerdykella</taxon>
    </lineage>
</organism>
<feature type="signal peptide" evidence="11">
    <location>
        <begin position="1"/>
        <end position="18"/>
    </location>
</feature>
<accession>A0A6A6JR23</accession>
<evidence type="ECO:0000256" key="11">
    <source>
        <dbReference type="SAM" id="SignalP"/>
    </source>
</evidence>
<keyword evidence="8" id="KW-0470">Melanin biosynthesis</keyword>
<comment type="catalytic activity">
    <reaction evidence="9">
        <text>2 L-dopa + O2 = 2 L-dopaquinone + 2 H2O</text>
        <dbReference type="Rhea" id="RHEA:34287"/>
        <dbReference type="ChEBI" id="CHEBI:15377"/>
        <dbReference type="ChEBI" id="CHEBI:15379"/>
        <dbReference type="ChEBI" id="CHEBI:57504"/>
        <dbReference type="ChEBI" id="CHEBI:57924"/>
        <dbReference type="EC" id="1.14.18.1"/>
    </reaction>
</comment>
<dbReference type="PRINTS" id="PR00092">
    <property type="entry name" value="TYROSINASE"/>
</dbReference>
<reference evidence="14" key="1">
    <citation type="journal article" date="2020" name="Stud. Mycol.">
        <title>101 Dothideomycetes genomes: a test case for predicting lifestyles and emergence of pathogens.</title>
        <authorList>
            <person name="Haridas S."/>
            <person name="Albert R."/>
            <person name="Binder M."/>
            <person name="Bloem J."/>
            <person name="Labutti K."/>
            <person name="Salamov A."/>
            <person name="Andreopoulos B."/>
            <person name="Baker S."/>
            <person name="Barry K."/>
            <person name="Bills G."/>
            <person name="Bluhm B."/>
            <person name="Cannon C."/>
            <person name="Castanera R."/>
            <person name="Culley D."/>
            <person name="Daum C."/>
            <person name="Ezra D."/>
            <person name="Gonzalez J."/>
            <person name="Henrissat B."/>
            <person name="Kuo A."/>
            <person name="Liang C."/>
            <person name="Lipzen A."/>
            <person name="Lutzoni F."/>
            <person name="Magnuson J."/>
            <person name="Mondo S."/>
            <person name="Nolan M."/>
            <person name="Ohm R."/>
            <person name="Pangilinan J."/>
            <person name="Park H.-J."/>
            <person name="Ramirez L."/>
            <person name="Alfaro M."/>
            <person name="Sun H."/>
            <person name="Tritt A."/>
            <person name="Yoshinaga Y."/>
            <person name="Zwiers L.-H."/>
            <person name="Turgeon B."/>
            <person name="Goodwin S."/>
            <person name="Spatafora J."/>
            <person name="Crous P."/>
            <person name="Grigoriev I."/>
        </authorList>
    </citation>
    <scope>NUCLEOTIDE SEQUENCE</scope>
    <source>
        <strain evidence="14">CBS 379.55</strain>
    </source>
</reference>
<keyword evidence="11" id="KW-0732">Signal</keyword>
<gene>
    <name evidence="14" type="ORF">EI97DRAFT_448883</name>
</gene>
<protein>
    <recommendedName>
        <fullName evidence="3">tyrosinase</fullName>
        <ecNumber evidence="3">1.14.18.1</ecNumber>
    </recommendedName>
</protein>
<feature type="domain" description="Tyrosinase copper-binding" evidence="12">
    <location>
        <begin position="126"/>
        <end position="143"/>
    </location>
</feature>
<dbReference type="RefSeq" id="XP_033655695.1">
    <property type="nucleotide sequence ID" value="XM_033800186.1"/>
</dbReference>
<name>A0A6A6JR23_WESOR</name>
<dbReference type="Pfam" id="PF00264">
    <property type="entry name" value="Tyrosinase"/>
    <property type="match status" value="1"/>
</dbReference>
<evidence type="ECO:0000259" key="13">
    <source>
        <dbReference type="PROSITE" id="PS00498"/>
    </source>
</evidence>
<evidence type="ECO:0000259" key="12">
    <source>
        <dbReference type="PROSITE" id="PS00497"/>
    </source>
</evidence>
<dbReference type="Proteomes" id="UP000800097">
    <property type="component" value="Unassembled WGS sequence"/>
</dbReference>
<dbReference type="PANTHER" id="PTHR11474">
    <property type="entry name" value="TYROSINASE FAMILY MEMBER"/>
    <property type="match status" value="1"/>
</dbReference>
<comment type="cofactor">
    <cofactor evidence="1">
        <name>Cu(2+)</name>
        <dbReference type="ChEBI" id="CHEBI:29036"/>
    </cofactor>
</comment>
<dbReference type="OrthoDB" id="6132182at2759"/>
<evidence type="ECO:0000256" key="7">
    <source>
        <dbReference type="ARBA" id="ARBA00023033"/>
    </source>
</evidence>
<comment type="catalytic activity">
    <reaction evidence="10">
        <text>L-tyrosine + O2 = L-dopaquinone + H2O</text>
        <dbReference type="Rhea" id="RHEA:18117"/>
        <dbReference type="ChEBI" id="CHEBI:15377"/>
        <dbReference type="ChEBI" id="CHEBI:15379"/>
        <dbReference type="ChEBI" id="CHEBI:57924"/>
        <dbReference type="ChEBI" id="CHEBI:58315"/>
        <dbReference type="EC" id="1.14.18.1"/>
    </reaction>
</comment>
<evidence type="ECO:0000256" key="8">
    <source>
        <dbReference type="ARBA" id="ARBA00023101"/>
    </source>
</evidence>
<evidence type="ECO:0000256" key="6">
    <source>
        <dbReference type="ARBA" id="ARBA00023008"/>
    </source>
</evidence>
<dbReference type="InterPro" id="IPR008922">
    <property type="entry name" value="Di-copper_centre_dom_sf"/>
</dbReference>
<dbReference type="GO" id="GO:0042438">
    <property type="term" value="P:melanin biosynthetic process"/>
    <property type="evidence" value="ECO:0007669"/>
    <property type="project" value="UniProtKB-KW"/>
</dbReference>
<dbReference type="PROSITE" id="PS00498">
    <property type="entry name" value="TYROSINASE_2"/>
    <property type="match status" value="1"/>
</dbReference>
<keyword evidence="5" id="KW-0560">Oxidoreductase</keyword>
<proteinExistence type="inferred from homology"/>
<dbReference type="PANTHER" id="PTHR11474:SF76">
    <property type="entry name" value="SHKT DOMAIN-CONTAINING PROTEIN"/>
    <property type="match status" value="1"/>
</dbReference>
<dbReference type="PROSITE" id="PS00497">
    <property type="entry name" value="TYROSINASE_1"/>
    <property type="match status" value="1"/>
</dbReference>
<evidence type="ECO:0000256" key="10">
    <source>
        <dbReference type="ARBA" id="ARBA00048881"/>
    </source>
</evidence>
<sequence length="609" mass="68337">MRLPSMSIGVILLTIASCTSILPQLPGHATRSDGNADVILITGVTSRTGQGRKQTGHVPIRREIQDLKDNSPDQWNLYLLGLRAFQAVDESNPVSYYEIAGIHGRPYKIWQGAEKAPGKTGGYCPHGNTLFFGWHRPYLALFEQELYRHIQRIAQQFPANLKARYIAAAQDFRIPYWDWGLGPKGGSVPDFLLSMTIEVLETDGTVKQIPNPLCRYEFHPLVAGDFESKWAAFNTTLRWPSSELSTAVSQPEKVVAEYDMRRRNYRDKIGQAFAVAKGLNEFSTKFIEDVHGWIHYAFGGMKPDGHMWPSDYSAFDPVFMLHHANVDRLFAIWQSLHPEQSTITPTRTSTSNLWIDANTVLDADTPLLPFYRSPTSFWTTNDVRDTAVLGYAYPETQRWNFPSDEEFRSSLNATVSRLYRSSSRDLLEMMVLLDEVDRSFEDWNVRVGGGRGRLPGAFIARFFFEAGEYGGKGRREVGVWMVVTGGGHQAGVQFGEKGKGERKKASVEEMDMQGLVSLTSSLLEEIAAGKLASLDKEDVVPFLRERLSWSVEAGDGSMVSASGFNNGLVVEVVSTRVRIPVDEEQLLEYSDEWVSHPEGTRGKSGGVWW</sequence>
<dbReference type="InterPro" id="IPR041640">
    <property type="entry name" value="Tyrosinase_C"/>
</dbReference>
<dbReference type="EC" id="1.14.18.1" evidence="3"/>
<keyword evidence="7" id="KW-0503">Monooxygenase</keyword>
<dbReference type="EMBL" id="ML986488">
    <property type="protein sequence ID" value="KAF2278156.1"/>
    <property type="molecule type" value="Genomic_DNA"/>
</dbReference>
<dbReference type="GeneID" id="54553361"/>
<keyword evidence="6" id="KW-0186">Copper</keyword>
<dbReference type="PROSITE" id="PS51257">
    <property type="entry name" value="PROKAR_LIPOPROTEIN"/>
    <property type="match status" value="1"/>
</dbReference>
<evidence type="ECO:0000256" key="4">
    <source>
        <dbReference type="ARBA" id="ARBA00022723"/>
    </source>
</evidence>
<keyword evidence="4" id="KW-0479">Metal-binding</keyword>
<evidence type="ECO:0000313" key="14">
    <source>
        <dbReference type="EMBL" id="KAF2278156.1"/>
    </source>
</evidence>
<evidence type="ECO:0000256" key="3">
    <source>
        <dbReference type="ARBA" id="ARBA00011906"/>
    </source>
</evidence>
<feature type="chain" id="PRO_5025538691" description="tyrosinase" evidence="11">
    <location>
        <begin position="19"/>
        <end position="609"/>
    </location>
</feature>
<comment type="similarity">
    <text evidence="2">Belongs to the tyrosinase family.</text>
</comment>
<evidence type="ECO:0000256" key="2">
    <source>
        <dbReference type="ARBA" id="ARBA00009928"/>
    </source>
</evidence>
<evidence type="ECO:0000256" key="5">
    <source>
        <dbReference type="ARBA" id="ARBA00023002"/>
    </source>
</evidence>
<dbReference type="InterPro" id="IPR050316">
    <property type="entry name" value="Tyrosinase/Hemocyanin"/>
</dbReference>
<dbReference type="AlphaFoldDB" id="A0A6A6JR23"/>
<dbReference type="SUPFAM" id="SSF48056">
    <property type="entry name" value="Di-copper centre-containing domain"/>
    <property type="match status" value="1"/>
</dbReference>
<keyword evidence="15" id="KW-1185">Reference proteome</keyword>
<dbReference type="GO" id="GO:0004503">
    <property type="term" value="F:tyrosinase activity"/>
    <property type="evidence" value="ECO:0007669"/>
    <property type="project" value="UniProtKB-EC"/>
</dbReference>
<evidence type="ECO:0000256" key="1">
    <source>
        <dbReference type="ARBA" id="ARBA00001973"/>
    </source>
</evidence>
<dbReference type="GO" id="GO:0046872">
    <property type="term" value="F:metal ion binding"/>
    <property type="evidence" value="ECO:0007669"/>
    <property type="project" value="UniProtKB-KW"/>
</dbReference>
<dbReference type="Pfam" id="PF18132">
    <property type="entry name" value="Tyrosinase_C"/>
    <property type="match status" value="1"/>
</dbReference>